<accession>A0AC35FW52</accession>
<reference evidence="2" key="1">
    <citation type="submission" date="2022-11" db="UniProtKB">
        <authorList>
            <consortium name="WormBaseParasite"/>
        </authorList>
    </citation>
    <scope>IDENTIFICATION</scope>
</reference>
<organism evidence="1 2">
    <name type="scientific">Panagrolaimus sp. PS1159</name>
    <dbReference type="NCBI Taxonomy" id="55785"/>
    <lineage>
        <taxon>Eukaryota</taxon>
        <taxon>Metazoa</taxon>
        <taxon>Ecdysozoa</taxon>
        <taxon>Nematoda</taxon>
        <taxon>Chromadorea</taxon>
        <taxon>Rhabditida</taxon>
        <taxon>Tylenchina</taxon>
        <taxon>Panagrolaimomorpha</taxon>
        <taxon>Panagrolaimoidea</taxon>
        <taxon>Panagrolaimidae</taxon>
        <taxon>Panagrolaimus</taxon>
    </lineage>
</organism>
<proteinExistence type="predicted"/>
<evidence type="ECO:0000313" key="2">
    <source>
        <dbReference type="WBParaSite" id="PS1159_v2.g21510.t2"/>
    </source>
</evidence>
<dbReference type="WBParaSite" id="PS1159_v2.g21510.t2">
    <property type="protein sequence ID" value="PS1159_v2.g21510.t2"/>
    <property type="gene ID" value="PS1159_v2.g21510"/>
</dbReference>
<sequence>MSDERSNASKPFNFYSKKEVKNCWKKDSNSSIISLHISAYENCAEGDTQTFDDKNESLKKVEGLIQGCQNFKEAFFGLSSTFQNPFEFPRQQENDKNSKPEVSQFKASQKLRNPKKTPNNGQQNYQTPTMSKRDDRRTSILKPVEENVNSQPTGDIKTKRRVSFHTHRTVKEFEKGEMGVAGTPKNESIHYSGSSEEKSSFFGAGHRPGSALTFTSHQTTDIVINDNNFTMNSTANETIAMFNRVGNKGASPGDEDTTITTEPTIALLGHLTPFAATTTPTRNVSVTLEDQTLAFIEKFVPTEMLTPEARASPKRMAEIYDELSRPVHIISPTSYKNPHDVDLDVSKAFETCTLSPVKHRQECGRDGLNFDLDEGERNEEHLSPEADESIPLPERSHSSVYNDKTGTAINSTYVVTAPSRNGMYLLDESETFNGNQISAPINDKTYDVVNSNDENDDIEMTRNSPASSTNSFIAPKYSDETKKKFRRLSDIINRSKRRSSILNAAAASSAANSPAIEEEKSNYLSPKAAEVNAALNLSLAKAPTDKNYSADIYDEPMDTSHKERGNSSADGQDSVVDNFEQTPQKHNHLHSNNGTQLLEDVKTPTKYMEDSNFTMSNPTAGDNSSSSFFMPKPSESNVAAVSMQKSVINESIISRKSAFESEPITEASNFSYGGLPAIDKKYIRKEESPKVNQTPGWSKYSKCLELMKKLKENDKQDQAIPMEDFDEEPNYLHGDSVMLDPTTPKKLLTSMSYQQEYRDRNLEEPTESMFENSKGNVSASNSFAAHNSTNLKTFSTLEHKSFQLSRLGCVERQFAPDITSRIEKVIKIFNELKFMAKDLKIINLPGIDDVLIYDEILVITYYKLIVKIAIFDAKFLSLNGDQKTLEKIEDLKLFEETLENLEKSVDEVVDQLKLTSFTYTKFLDKVTNYLVRLSSTNPEKLASVKKGVLEWSTKVDDLKAVYVQRVNEINQEMKALKENEIKAKALMDRRVADIMQRYENVLRNAMPENR</sequence>
<protein>
    <submittedName>
        <fullName evidence="2">Uncharacterized protein</fullName>
    </submittedName>
</protein>
<dbReference type="Proteomes" id="UP000887580">
    <property type="component" value="Unplaced"/>
</dbReference>
<name>A0AC35FW52_9BILA</name>
<evidence type="ECO:0000313" key="1">
    <source>
        <dbReference type="Proteomes" id="UP000887580"/>
    </source>
</evidence>